<dbReference type="AlphaFoldDB" id="A0A146K342"/>
<evidence type="ECO:0000313" key="2">
    <source>
        <dbReference type="EMBL" id="JAP90031.1"/>
    </source>
</evidence>
<feature type="region of interest" description="Disordered" evidence="1">
    <location>
        <begin position="188"/>
        <end position="232"/>
    </location>
</feature>
<proteinExistence type="predicted"/>
<feature type="region of interest" description="Disordered" evidence="1">
    <location>
        <begin position="247"/>
        <end position="302"/>
    </location>
</feature>
<protein>
    <submittedName>
        <fullName evidence="2">Uncharacterized protein</fullName>
    </submittedName>
</protein>
<feature type="compositionally biased region" description="Acidic residues" evidence="1">
    <location>
        <begin position="577"/>
        <end position="592"/>
    </location>
</feature>
<feature type="non-terminal residue" evidence="2">
    <location>
        <position position="1"/>
    </location>
</feature>
<evidence type="ECO:0000256" key="1">
    <source>
        <dbReference type="SAM" id="MobiDB-lite"/>
    </source>
</evidence>
<gene>
    <name evidence="2" type="ORF">TPC1_30474</name>
</gene>
<accession>A0A146K342</accession>
<feature type="compositionally biased region" description="Polar residues" evidence="1">
    <location>
        <begin position="283"/>
        <end position="299"/>
    </location>
</feature>
<organism evidence="2">
    <name type="scientific">Trepomonas sp. PC1</name>
    <dbReference type="NCBI Taxonomy" id="1076344"/>
    <lineage>
        <taxon>Eukaryota</taxon>
        <taxon>Metamonada</taxon>
        <taxon>Diplomonadida</taxon>
        <taxon>Hexamitidae</taxon>
        <taxon>Hexamitinae</taxon>
        <taxon>Trepomonas</taxon>
    </lineage>
</organism>
<reference evidence="2" key="1">
    <citation type="submission" date="2015-07" db="EMBL/GenBank/DDBJ databases">
        <title>Adaptation to a free-living lifestyle via gene acquisitions in the diplomonad Trepomonas sp. PC1.</title>
        <authorList>
            <person name="Xu F."/>
            <person name="Jerlstrom-Hultqvist J."/>
            <person name="Kolisko M."/>
            <person name="Simpson A.G.B."/>
            <person name="Roger A.J."/>
            <person name="Svard S.G."/>
            <person name="Andersson J.O."/>
        </authorList>
    </citation>
    <scope>NUCLEOTIDE SEQUENCE</scope>
    <source>
        <strain evidence="2">PC1</strain>
    </source>
</reference>
<feature type="compositionally biased region" description="Basic and acidic residues" evidence="1">
    <location>
        <begin position="204"/>
        <end position="224"/>
    </location>
</feature>
<name>A0A146K342_9EUKA</name>
<feature type="compositionally biased region" description="Basic and acidic residues" evidence="1">
    <location>
        <begin position="539"/>
        <end position="549"/>
    </location>
</feature>
<feature type="compositionally biased region" description="Polar residues" evidence="1">
    <location>
        <begin position="423"/>
        <end position="436"/>
    </location>
</feature>
<feature type="compositionally biased region" description="Basic and acidic residues" evidence="1">
    <location>
        <begin position="404"/>
        <end position="420"/>
    </location>
</feature>
<dbReference type="EMBL" id="GDID01006575">
    <property type="protein sequence ID" value="JAP90031.1"/>
    <property type="molecule type" value="Transcribed_RNA"/>
</dbReference>
<feature type="region of interest" description="Disordered" evidence="1">
    <location>
        <begin position="539"/>
        <end position="592"/>
    </location>
</feature>
<feature type="region of interest" description="Disordered" evidence="1">
    <location>
        <begin position="386"/>
        <end position="486"/>
    </location>
</feature>
<feature type="compositionally biased region" description="Basic and acidic residues" evidence="1">
    <location>
        <begin position="462"/>
        <end position="486"/>
    </location>
</feature>
<sequence length="592" mass="68031">DEAIQVVSNFVKKAEAAREKIKIHFQFKKLTGLSPSLTLESAFTYLDFFDYGTFQEVSVKSHFDVKISQNEFQTQKLEIFCGQEITQKRVSYLFWANIYDLQGKQYTRPDFYLQMKDELLNQGKHEAFRAACFAKGVQICTLPINNEIEVFRRKPGVKLSQIYQKQSQRSFQEDTICPKIEKTVRISEFDEPEEQNSTQIAENGAKDESLAENAEKQQKSDLKPINHSHLPDVTSFEDFDEAKNDFQDQKSGQVEKGIDAEKKPVSQTEPKSQKSQRRKTTRSRNSQKQLSNLPTSPDKQSIIEEKDVLVSLQKAETPQMLIKARVCSHQAQRPIPKVRRASQLSNAQLIQEKEIGLKQPLQVLEKQKSPQNVLVEVDLVKQMQSAVLQNEKEDEFDDQSPENLSKHENLSNDAEKHAPEEIAQTQRIQETTVSEAKSSKRTSQKSPRSEKAELNQSTEQIIVEHADEISAKPEENIQKTPENKETDLQIQIDEMNKIIDSISLKEASIKESMKSELNTNEPQIEINVTEFDFGAEIEKSASKKEERPVKNRTSSRPVGQVKPKSRKQLPPKPPKPEEDDEYYYYYDDSEEK</sequence>